<dbReference type="EMBL" id="JANFAV010000004">
    <property type="protein sequence ID" value="MCW6534840.1"/>
    <property type="molecule type" value="Genomic_DNA"/>
</dbReference>
<evidence type="ECO:0000256" key="1">
    <source>
        <dbReference type="SAM" id="SignalP"/>
    </source>
</evidence>
<keyword evidence="4" id="KW-1185">Reference proteome</keyword>
<dbReference type="RefSeq" id="WP_265268652.1">
    <property type="nucleotide sequence ID" value="NZ_JANFAV010000004.1"/>
</dbReference>
<dbReference type="GO" id="GO:0016787">
    <property type="term" value="F:hydrolase activity"/>
    <property type="evidence" value="ECO:0007669"/>
    <property type="project" value="InterPro"/>
</dbReference>
<dbReference type="Proteomes" id="UP001165565">
    <property type="component" value="Unassembled WGS sequence"/>
</dbReference>
<comment type="caution">
    <text evidence="3">The sequence shown here is derived from an EMBL/GenBank/DDBJ whole genome shotgun (WGS) entry which is preliminary data.</text>
</comment>
<evidence type="ECO:0000259" key="2">
    <source>
        <dbReference type="Pfam" id="PF00149"/>
    </source>
</evidence>
<keyword evidence="1" id="KW-0732">Signal</keyword>
<dbReference type="Pfam" id="PF00149">
    <property type="entry name" value="Metallophos"/>
    <property type="match status" value="1"/>
</dbReference>
<evidence type="ECO:0000313" key="3">
    <source>
        <dbReference type="EMBL" id="MCW6534840.1"/>
    </source>
</evidence>
<sequence length="337" mass="37090">MKRVFAFGLLCCTALVGAALPGDTFRPVAGAAIGKATPWTAAPVAEPETLRFAVIGDRTGLARPGVFEQAMNQIGWMRPEFVINAGDLIEGYTDDKGEIGAEWDHIKGAVAKLGVPFFYVPGNHDLGTDAELQVWRERHGSPYYAFEYKNVLFLCLDTEDPPMPMSPEMSKQFRGVLKALAADPVGTEKAINAQLAQVNKSRALETAGINGARFSDAQVDFVRRTLAAHRNVRWTFVLMHKPAWTLKSAAFDKIEAMLANRKYTVIAGHNHYYSHELRNGRDYFQMGTVGAISRQEGPGKMDHLAWVTVDKTGPHYALVRLTGLLDKNGETGQTLAR</sequence>
<dbReference type="InterPro" id="IPR051918">
    <property type="entry name" value="STPP_CPPED1"/>
</dbReference>
<name>A0AA41Z6D8_9SPHN</name>
<dbReference type="InterPro" id="IPR029052">
    <property type="entry name" value="Metallo-depent_PP-like"/>
</dbReference>
<gene>
    <name evidence="3" type="ORF">NEE01_08585</name>
</gene>
<dbReference type="AlphaFoldDB" id="A0AA41Z6D8"/>
<reference evidence="3" key="1">
    <citation type="submission" date="2022-06" db="EMBL/GenBank/DDBJ databases">
        <title>Sphingomonas sp. nov. isolated from rhizosphere soil of tomato.</title>
        <authorList>
            <person name="Dong H."/>
            <person name="Gao R."/>
        </authorList>
    </citation>
    <scope>NUCLEOTIDE SEQUENCE</scope>
    <source>
        <strain evidence="3">MMSM24</strain>
    </source>
</reference>
<feature type="chain" id="PRO_5041423858" evidence="1">
    <location>
        <begin position="19"/>
        <end position="337"/>
    </location>
</feature>
<dbReference type="InterPro" id="IPR004843">
    <property type="entry name" value="Calcineurin-like_PHP"/>
</dbReference>
<feature type="signal peptide" evidence="1">
    <location>
        <begin position="1"/>
        <end position="18"/>
    </location>
</feature>
<dbReference type="PANTHER" id="PTHR43143">
    <property type="entry name" value="METALLOPHOSPHOESTERASE, CALCINEURIN SUPERFAMILY"/>
    <property type="match status" value="1"/>
</dbReference>
<accession>A0AA41Z6D8</accession>
<protein>
    <submittedName>
        <fullName evidence="3">Metallophosphoesterase</fullName>
    </submittedName>
</protein>
<feature type="domain" description="Calcineurin-like phosphoesterase" evidence="2">
    <location>
        <begin position="51"/>
        <end position="273"/>
    </location>
</feature>
<dbReference type="SUPFAM" id="SSF56300">
    <property type="entry name" value="Metallo-dependent phosphatases"/>
    <property type="match status" value="1"/>
</dbReference>
<evidence type="ECO:0000313" key="4">
    <source>
        <dbReference type="Proteomes" id="UP001165565"/>
    </source>
</evidence>
<proteinExistence type="predicted"/>
<dbReference type="Gene3D" id="3.60.21.10">
    <property type="match status" value="1"/>
</dbReference>
<organism evidence="3 4">
    <name type="scientific">Sphingomonas lycopersici</name>
    <dbReference type="NCBI Taxonomy" id="2951807"/>
    <lineage>
        <taxon>Bacteria</taxon>
        <taxon>Pseudomonadati</taxon>
        <taxon>Pseudomonadota</taxon>
        <taxon>Alphaproteobacteria</taxon>
        <taxon>Sphingomonadales</taxon>
        <taxon>Sphingomonadaceae</taxon>
        <taxon>Sphingomonas</taxon>
    </lineage>
</organism>
<dbReference type="PANTHER" id="PTHR43143:SF1">
    <property type="entry name" value="SERINE_THREONINE-PROTEIN PHOSPHATASE CPPED1"/>
    <property type="match status" value="1"/>
</dbReference>